<dbReference type="RefSeq" id="XP_014156570.1">
    <property type="nucleotide sequence ID" value="XM_014301095.1"/>
</dbReference>
<dbReference type="AlphaFoldDB" id="A0A0L0G3B0"/>
<reference evidence="2 3" key="1">
    <citation type="submission" date="2011-02" db="EMBL/GenBank/DDBJ databases">
        <title>The Genome Sequence of Sphaeroforma arctica JP610.</title>
        <authorList>
            <consortium name="The Broad Institute Genome Sequencing Platform"/>
            <person name="Russ C."/>
            <person name="Cuomo C."/>
            <person name="Young S.K."/>
            <person name="Zeng Q."/>
            <person name="Gargeya S."/>
            <person name="Alvarado L."/>
            <person name="Berlin A."/>
            <person name="Chapman S.B."/>
            <person name="Chen Z."/>
            <person name="Freedman E."/>
            <person name="Gellesch M."/>
            <person name="Goldberg J."/>
            <person name="Griggs A."/>
            <person name="Gujja S."/>
            <person name="Heilman E."/>
            <person name="Heiman D."/>
            <person name="Howarth C."/>
            <person name="Mehta T."/>
            <person name="Neiman D."/>
            <person name="Pearson M."/>
            <person name="Roberts A."/>
            <person name="Saif S."/>
            <person name="Shea T."/>
            <person name="Shenoy N."/>
            <person name="Sisk P."/>
            <person name="Stolte C."/>
            <person name="Sykes S."/>
            <person name="White J."/>
            <person name="Yandava C."/>
            <person name="Burger G."/>
            <person name="Gray M.W."/>
            <person name="Holland P.W.H."/>
            <person name="King N."/>
            <person name="Lang F.B.F."/>
            <person name="Roger A.J."/>
            <person name="Ruiz-Trillo I."/>
            <person name="Haas B."/>
            <person name="Nusbaum C."/>
            <person name="Birren B."/>
        </authorList>
    </citation>
    <scope>NUCLEOTIDE SEQUENCE [LARGE SCALE GENOMIC DNA]</scope>
    <source>
        <strain evidence="2 3">JP610</strain>
    </source>
</reference>
<organism evidence="2 3">
    <name type="scientific">Sphaeroforma arctica JP610</name>
    <dbReference type="NCBI Taxonomy" id="667725"/>
    <lineage>
        <taxon>Eukaryota</taxon>
        <taxon>Ichthyosporea</taxon>
        <taxon>Ichthyophonida</taxon>
        <taxon>Sphaeroforma</taxon>
    </lineage>
</organism>
<feature type="compositionally biased region" description="Acidic residues" evidence="1">
    <location>
        <begin position="112"/>
        <end position="128"/>
    </location>
</feature>
<dbReference type="GeneID" id="25905549"/>
<dbReference type="EMBL" id="KQ241904">
    <property type="protein sequence ID" value="KNC82668.1"/>
    <property type="molecule type" value="Genomic_DNA"/>
</dbReference>
<name>A0A0L0G3B0_9EUKA</name>
<feature type="compositionally biased region" description="Polar residues" evidence="1">
    <location>
        <begin position="102"/>
        <end position="111"/>
    </location>
</feature>
<proteinExistence type="predicted"/>
<gene>
    <name evidence="2" type="ORF">SARC_05045</name>
</gene>
<protein>
    <submittedName>
        <fullName evidence="2">Uncharacterized protein</fullName>
    </submittedName>
</protein>
<feature type="region of interest" description="Disordered" evidence="1">
    <location>
        <begin position="101"/>
        <end position="128"/>
    </location>
</feature>
<dbReference type="Proteomes" id="UP000054560">
    <property type="component" value="Unassembled WGS sequence"/>
</dbReference>
<keyword evidence="3" id="KW-1185">Reference proteome</keyword>
<evidence type="ECO:0000313" key="2">
    <source>
        <dbReference type="EMBL" id="KNC82668.1"/>
    </source>
</evidence>
<evidence type="ECO:0000313" key="3">
    <source>
        <dbReference type="Proteomes" id="UP000054560"/>
    </source>
</evidence>
<evidence type="ECO:0000256" key="1">
    <source>
        <dbReference type="SAM" id="MobiDB-lite"/>
    </source>
</evidence>
<accession>A0A0L0G3B0</accession>
<sequence length="128" mass="14432">MDKFILRLNTKFVDAFNMNTVLNDTEKITFLTGALHTNYISIKLSQVDCHNSDKTSIREAEGDLQAEEVTTVEEDFLDEAISKIQDKAAVLIVTARRLSHTGHPTKTNAENSTDDLEIEDEEDTKIMD</sequence>